<evidence type="ECO:0000313" key="2">
    <source>
        <dbReference type="EMBL" id="ESZ97990.1"/>
    </source>
</evidence>
<reference evidence="2 3" key="1">
    <citation type="journal article" date="2014" name="Genome Announc.">
        <title>Draft genome sequence of Sclerotinia borealis, a psychrophilic plant pathogenic fungus.</title>
        <authorList>
            <person name="Mardanov A.V."/>
            <person name="Beletsky A.V."/>
            <person name="Kadnikov V.V."/>
            <person name="Ignatov A.N."/>
            <person name="Ravin N.V."/>
        </authorList>
    </citation>
    <scope>NUCLEOTIDE SEQUENCE [LARGE SCALE GENOMIC DNA]</scope>
    <source>
        <strain evidence="3">F-4157</strain>
    </source>
</reference>
<comment type="caution">
    <text evidence="2">The sequence shown here is derived from an EMBL/GenBank/DDBJ whole genome shotgun (WGS) entry which is preliminary data.</text>
</comment>
<dbReference type="AlphaFoldDB" id="W9CU04"/>
<proteinExistence type="predicted"/>
<accession>W9CU04</accession>
<dbReference type="EMBL" id="AYSA01000057">
    <property type="protein sequence ID" value="ESZ97990.1"/>
    <property type="molecule type" value="Genomic_DNA"/>
</dbReference>
<dbReference type="HOGENOM" id="CLU_1366950_0_0_1"/>
<gene>
    <name evidence="2" type="ORF">SBOR_1603</name>
</gene>
<feature type="region of interest" description="Disordered" evidence="1">
    <location>
        <begin position="162"/>
        <end position="189"/>
    </location>
</feature>
<evidence type="ECO:0000313" key="3">
    <source>
        <dbReference type="Proteomes" id="UP000019487"/>
    </source>
</evidence>
<evidence type="ECO:0000256" key="1">
    <source>
        <dbReference type="SAM" id="MobiDB-lite"/>
    </source>
</evidence>
<sequence length="200" mass="22141">MGQIEFECSGWTTVKTRRAKAAAGIHTCEKTPSIIPTRNYINRYDCEAIIFSIAVRVVSSAPVPPRVTGTAEKVYGWTSIESRAAKRALRSLARAEPWGPTLGGILKSNNASLSSSATSSQILSIAVPAVKYNPQLMEDFGDLGFENREYHFSKRCWLGNSSKHRDQRKKENMKSKRNRSGKLMLNDSGRDGNIDISGFL</sequence>
<organism evidence="2 3">
    <name type="scientific">Sclerotinia borealis (strain F-4128)</name>
    <dbReference type="NCBI Taxonomy" id="1432307"/>
    <lineage>
        <taxon>Eukaryota</taxon>
        <taxon>Fungi</taxon>
        <taxon>Dikarya</taxon>
        <taxon>Ascomycota</taxon>
        <taxon>Pezizomycotina</taxon>
        <taxon>Leotiomycetes</taxon>
        <taxon>Helotiales</taxon>
        <taxon>Sclerotiniaceae</taxon>
        <taxon>Sclerotinia</taxon>
    </lineage>
</organism>
<keyword evidence="3" id="KW-1185">Reference proteome</keyword>
<protein>
    <submittedName>
        <fullName evidence="2">Uncharacterized protein</fullName>
    </submittedName>
</protein>
<dbReference type="Proteomes" id="UP000019487">
    <property type="component" value="Unassembled WGS sequence"/>
</dbReference>
<name>W9CU04_SCLBF</name>